<evidence type="ECO:0000256" key="7">
    <source>
        <dbReference type="ARBA" id="ARBA00069051"/>
    </source>
</evidence>
<dbReference type="CDD" id="cd00432">
    <property type="entry name" value="Ribosomal_L18_L5e"/>
    <property type="match status" value="1"/>
</dbReference>
<dbReference type="OrthoDB" id="1932324at2759"/>
<accession>A0A6P8NKG6</accession>
<dbReference type="CTD" id="29074"/>
<proteinExistence type="inferred from homology"/>
<dbReference type="PANTHER" id="PTHR12899:SF3">
    <property type="entry name" value="LARGE RIBOSOMAL SUBUNIT PROTEIN UL18M"/>
    <property type="match status" value="1"/>
</dbReference>
<dbReference type="KEGG" id="gsh:117348438"/>
<dbReference type="FunCoup" id="A0A6P8NKG6">
    <property type="interactions" value="1890"/>
</dbReference>
<dbReference type="FunFam" id="3.30.420.80:FF:000005">
    <property type="entry name" value="39S ribosomal protein L18, mitochondrial"/>
    <property type="match status" value="1"/>
</dbReference>
<dbReference type="InParanoid" id="A0A6P8NKG6"/>
<dbReference type="Gene3D" id="3.30.420.80">
    <property type="entry name" value="Ribosomal protein S11"/>
    <property type="match status" value="1"/>
</dbReference>
<evidence type="ECO:0000256" key="5">
    <source>
        <dbReference type="ARBA" id="ARBA00023274"/>
    </source>
</evidence>
<keyword evidence="3 10" id="KW-0689">Ribosomal protein</keyword>
<evidence type="ECO:0000313" key="10">
    <source>
        <dbReference type="RefSeq" id="XP_033776502.1"/>
    </source>
</evidence>
<dbReference type="GO" id="GO:0005743">
    <property type="term" value="C:mitochondrial inner membrane"/>
    <property type="evidence" value="ECO:0007669"/>
    <property type="project" value="UniProtKB-ARBA"/>
</dbReference>
<evidence type="ECO:0000256" key="6">
    <source>
        <dbReference type="ARBA" id="ARBA00059887"/>
    </source>
</evidence>
<dbReference type="GO" id="GO:0008097">
    <property type="term" value="F:5S rRNA binding"/>
    <property type="evidence" value="ECO:0007669"/>
    <property type="project" value="TreeGrafter"/>
</dbReference>
<evidence type="ECO:0000256" key="2">
    <source>
        <dbReference type="ARBA" id="ARBA00007116"/>
    </source>
</evidence>
<dbReference type="InterPro" id="IPR005484">
    <property type="entry name" value="Ribosomal_uL18_bac/plant/anim"/>
</dbReference>
<organism evidence="9 10">
    <name type="scientific">Geotrypetes seraphini</name>
    <name type="common">Gaboon caecilian</name>
    <name type="synonym">Caecilia seraphini</name>
    <dbReference type="NCBI Taxonomy" id="260995"/>
    <lineage>
        <taxon>Eukaryota</taxon>
        <taxon>Metazoa</taxon>
        <taxon>Chordata</taxon>
        <taxon>Craniata</taxon>
        <taxon>Vertebrata</taxon>
        <taxon>Euteleostomi</taxon>
        <taxon>Amphibia</taxon>
        <taxon>Gymnophiona</taxon>
        <taxon>Geotrypetes</taxon>
    </lineage>
</organism>
<sequence length="188" mass="21662">MFTGMALLRGNRQLLAATGRLQETSMVRFLAAGANVQQYPESKVDTRENEVVSSHFVNRNPRNLERMEVARKDRGWATLWPSRKFWHRLRFERTQNHVTAFVEHCDGHVVVSASTQEWAVKKHLYSTRDAVASESVGRVLAQRCLEAGISYMVYSVIPCEFHHEGVQRFRNAMKEGGVVLTEPRRIYE</sequence>
<keyword evidence="5" id="KW-0687">Ribonucleoprotein</keyword>
<keyword evidence="4" id="KW-0496">Mitochondrion</keyword>
<evidence type="ECO:0000256" key="4">
    <source>
        <dbReference type="ARBA" id="ARBA00023128"/>
    </source>
</evidence>
<dbReference type="SUPFAM" id="SSF53137">
    <property type="entry name" value="Translational machinery components"/>
    <property type="match status" value="1"/>
</dbReference>
<dbReference type="InterPro" id="IPR036967">
    <property type="entry name" value="Ribosomal_uS11_sf"/>
</dbReference>
<comment type="subcellular location">
    <subcellularLocation>
        <location evidence="1">Mitochondrion</location>
    </subcellularLocation>
</comment>
<dbReference type="PANTHER" id="PTHR12899">
    <property type="entry name" value="39S RIBOSOMAL PROTEIN L18, MITOCHONDRIAL"/>
    <property type="match status" value="1"/>
</dbReference>
<dbReference type="Pfam" id="PF00861">
    <property type="entry name" value="Ribosomal_L18p"/>
    <property type="match status" value="1"/>
</dbReference>
<dbReference type="GO" id="GO:0006412">
    <property type="term" value="P:translation"/>
    <property type="evidence" value="ECO:0007669"/>
    <property type="project" value="InterPro"/>
</dbReference>
<dbReference type="InterPro" id="IPR057268">
    <property type="entry name" value="Ribosomal_L18"/>
</dbReference>
<dbReference type="GO" id="GO:0003735">
    <property type="term" value="F:structural constituent of ribosome"/>
    <property type="evidence" value="ECO:0007669"/>
    <property type="project" value="InterPro"/>
</dbReference>
<dbReference type="AlphaFoldDB" id="A0A6P8NKG6"/>
<evidence type="ECO:0000256" key="8">
    <source>
        <dbReference type="ARBA" id="ARBA00082661"/>
    </source>
</evidence>
<evidence type="ECO:0000256" key="3">
    <source>
        <dbReference type="ARBA" id="ARBA00022980"/>
    </source>
</evidence>
<dbReference type="RefSeq" id="XP_033776502.1">
    <property type="nucleotide sequence ID" value="XM_033920611.1"/>
</dbReference>
<dbReference type="GO" id="GO:1990904">
    <property type="term" value="C:ribonucleoprotein complex"/>
    <property type="evidence" value="ECO:0007669"/>
    <property type="project" value="UniProtKB-KW"/>
</dbReference>
<comment type="function">
    <text evidence="6">Together with thiosulfate sulfurtransferase (TST), acts as a mitochondrial import factor for the cytosolic 5S rRNA. The precursor form shows RNA chaperone activity; is able to fold the 5S rRNA into an import-competent conformation that is recognized by rhodanese (TST). Both the cytoplasmic and mitochondrial forms are able to bind to the helix IV-loop D in the gamma domain of the 5S rRNA.</text>
</comment>
<protein>
    <recommendedName>
        <fullName evidence="7">Large ribosomal subunit protein uL18m</fullName>
    </recommendedName>
    <alternativeName>
        <fullName evidence="8">39S ribosomal protein L18, mitochondrial</fullName>
    </alternativeName>
</protein>
<dbReference type="GO" id="GO:0005840">
    <property type="term" value="C:ribosome"/>
    <property type="evidence" value="ECO:0007669"/>
    <property type="project" value="UniProtKB-KW"/>
</dbReference>
<name>A0A6P8NKG6_GEOSA</name>
<keyword evidence="9" id="KW-1185">Reference proteome</keyword>
<dbReference type="Proteomes" id="UP000515159">
    <property type="component" value="Chromosome 14"/>
</dbReference>
<dbReference type="GeneID" id="117348438"/>
<evidence type="ECO:0000313" key="9">
    <source>
        <dbReference type="Proteomes" id="UP000515159"/>
    </source>
</evidence>
<comment type="similarity">
    <text evidence="2">Belongs to the universal ribosomal protein uL18 family.</text>
</comment>
<evidence type="ECO:0000256" key="1">
    <source>
        <dbReference type="ARBA" id="ARBA00004173"/>
    </source>
</evidence>
<reference evidence="10" key="1">
    <citation type="submission" date="2025-08" db="UniProtKB">
        <authorList>
            <consortium name="RefSeq"/>
        </authorList>
    </citation>
    <scope>IDENTIFICATION</scope>
</reference>
<gene>
    <name evidence="10" type="primary">MRPL18</name>
</gene>